<accession>A0AB34IL32</accession>
<keyword evidence="1" id="KW-0732">Signal</keyword>
<proteinExistence type="predicted"/>
<comment type="caution">
    <text evidence="2">The sequence shown here is derived from an EMBL/GenBank/DDBJ whole genome shotgun (WGS) entry which is preliminary data.</text>
</comment>
<evidence type="ECO:0000313" key="3">
    <source>
        <dbReference type="Proteomes" id="UP001515480"/>
    </source>
</evidence>
<dbReference type="EMBL" id="JBGBPQ010000023">
    <property type="protein sequence ID" value="KAL1500407.1"/>
    <property type="molecule type" value="Genomic_DNA"/>
</dbReference>
<sequence length="168" mass="18028">MLALCTLASSGVLLAPGTGATLSRRATLASIPALAWVPFAARAAAPITEDALLEEIRSVRAALDPLPALLDEEKWDAVRSVLKPPPVGNLWNLGESKNAIRKLADLRDDVELFELADEVSGALQLADQYAYDNVFIKFQPGSGKVLIKEPKAQLKIAQTKLDEVLASK</sequence>
<protein>
    <recommendedName>
        <fullName evidence="4">Plastid lipid-associated protein/fibrillin conserved domain-containing protein</fullName>
    </recommendedName>
</protein>
<dbReference type="AlphaFoldDB" id="A0AB34IL32"/>
<gene>
    <name evidence="2" type="ORF">AB1Y20_013064</name>
</gene>
<reference evidence="2 3" key="1">
    <citation type="journal article" date="2024" name="Science">
        <title>Giant polyketide synthase enzymes in the biosynthesis of giant marine polyether toxins.</title>
        <authorList>
            <person name="Fallon T.R."/>
            <person name="Shende V.V."/>
            <person name="Wierzbicki I.H."/>
            <person name="Pendleton A.L."/>
            <person name="Watervoot N.F."/>
            <person name="Auber R.P."/>
            <person name="Gonzalez D.J."/>
            <person name="Wisecaver J.H."/>
            <person name="Moore B.S."/>
        </authorList>
    </citation>
    <scope>NUCLEOTIDE SEQUENCE [LARGE SCALE GENOMIC DNA]</scope>
    <source>
        <strain evidence="2 3">12B1</strain>
    </source>
</reference>
<keyword evidence="3" id="KW-1185">Reference proteome</keyword>
<dbReference type="Proteomes" id="UP001515480">
    <property type="component" value="Unassembled WGS sequence"/>
</dbReference>
<evidence type="ECO:0000313" key="2">
    <source>
        <dbReference type="EMBL" id="KAL1500407.1"/>
    </source>
</evidence>
<feature type="signal peptide" evidence="1">
    <location>
        <begin position="1"/>
        <end position="19"/>
    </location>
</feature>
<organism evidence="2 3">
    <name type="scientific">Prymnesium parvum</name>
    <name type="common">Toxic golden alga</name>
    <dbReference type="NCBI Taxonomy" id="97485"/>
    <lineage>
        <taxon>Eukaryota</taxon>
        <taxon>Haptista</taxon>
        <taxon>Haptophyta</taxon>
        <taxon>Prymnesiophyceae</taxon>
        <taxon>Prymnesiales</taxon>
        <taxon>Prymnesiaceae</taxon>
        <taxon>Prymnesium</taxon>
    </lineage>
</organism>
<name>A0AB34IL32_PRYPA</name>
<evidence type="ECO:0000256" key="1">
    <source>
        <dbReference type="SAM" id="SignalP"/>
    </source>
</evidence>
<evidence type="ECO:0008006" key="4">
    <source>
        <dbReference type="Google" id="ProtNLM"/>
    </source>
</evidence>
<feature type="chain" id="PRO_5044271497" description="Plastid lipid-associated protein/fibrillin conserved domain-containing protein" evidence="1">
    <location>
        <begin position="20"/>
        <end position="168"/>
    </location>
</feature>